<organism evidence="1 2">
    <name type="scientific">Trichonephila clavata</name>
    <name type="common">Joro spider</name>
    <name type="synonym">Nephila clavata</name>
    <dbReference type="NCBI Taxonomy" id="2740835"/>
    <lineage>
        <taxon>Eukaryota</taxon>
        <taxon>Metazoa</taxon>
        <taxon>Ecdysozoa</taxon>
        <taxon>Arthropoda</taxon>
        <taxon>Chelicerata</taxon>
        <taxon>Arachnida</taxon>
        <taxon>Araneae</taxon>
        <taxon>Araneomorphae</taxon>
        <taxon>Entelegynae</taxon>
        <taxon>Araneoidea</taxon>
        <taxon>Nephilidae</taxon>
        <taxon>Trichonephila</taxon>
    </lineage>
</organism>
<name>A0A8X6I0G8_TRICU</name>
<dbReference type="Proteomes" id="UP000887116">
    <property type="component" value="Unassembled WGS sequence"/>
</dbReference>
<sequence length="129" mass="14581">MIRSTKRNDQSEKLIPTPFHSPFPHVKIKSNPFLFVKEPFIKRDKTVVCAVLNQMHFQRFVIPSSISRGSSDAFYSDTAFSFRTIKPVSNERALFTTPNKLLNESAIPVAHRRKATSGGSVGKLLPQHK</sequence>
<keyword evidence="2" id="KW-1185">Reference proteome</keyword>
<protein>
    <submittedName>
        <fullName evidence="1">Uncharacterized protein</fullName>
    </submittedName>
</protein>
<dbReference type="EMBL" id="BMAO01022854">
    <property type="protein sequence ID" value="GFQ85067.1"/>
    <property type="molecule type" value="Genomic_DNA"/>
</dbReference>
<evidence type="ECO:0000313" key="2">
    <source>
        <dbReference type="Proteomes" id="UP000887116"/>
    </source>
</evidence>
<comment type="caution">
    <text evidence="1">The sequence shown here is derived from an EMBL/GenBank/DDBJ whole genome shotgun (WGS) entry which is preliminary data.</text>
</comment>
<reference evidence="1" key="1">
    <citation type="submission" date="2020-07" db="EMBL/GenBank/DDBJ databases">
        <title>Multicomponent nature underlies the extraordinary mechanical properties of spider dragline silk.</title>
        <authorList>
            <person name="Kono N."/>
            <person name="Nakamura H."/>
            <person name="Mori M."/>
            <person name="Yoshida Y."/>
            <person name="Ohtoshi R."/>
            <person name="Malay A.D."/>
            <person name="Moran D.A.P."/>
            <person name="Tomita M."/>
            <person name="Numata K."/>
            <person name="Arakawa K."/>
        </authorList>
    </citation>
    <scope>NUCLEOTIDE SEQUENCE</scope>
</reference>
<proteinExistence type="predicted"/>
<gene>
    <name evidence="1" type="ORF">TNCT_606441</name>
</gene>
<evidence type="ECO:0000313" key="1">
    <source>
        <dbReference type="EMBL" id="GFQ85067.1"/>
    </source>
</evidence>
<accession>A0A8X6I0G8</accession>
<dbReference type="AlphaFoldDB" id="A0A8X6I0G8"/>